<name>A0A1T5LPN8_9MICO</name>
<dbReference type="CDD" id="cd18793">
    <property type="entry name" value="SF2_C_SNF"/>
    <property type="match status" value="1"/>
</dbReference>
<proteinExistence type="predicted"/>
<dbReference type="Proteomes" id="UP000189777">
    <property type="component" value="Unassembled WGS sequence"/>
</dbReference>
<dbReference type="Gene3D" id="3.40.50.300">
    <property type="entry name" value="P-loop containing nucleotide triphosphate hydrolases"/>
    <property type="match status" value="1"/>
</dbReference>
<feature type="domain" description="Helicase C-terminal" evidence="3">
    <location>
        <begin position="563"/>
        <end position="722"/>
    </location>
</feature>
<keyword evidence="1" id="KW-0378">Hydrolase</keyword>
<dbReference type="Gene3D" id="1.10.150.20">
    <property type="entry name" value="5' to 3' exonuclease, C-terminal subdomain"/>
    <property type="match status" value="1"/>
</dbReference>
<dbReference type="AlphaFoldDB" id="A0A1T5LPN8"/>
<dbReference type="GO" id="GO:0004386">
    <property type="term" value="F:helicase activity"/>
    <property type="evidence" value="ECO:0007669"/>
    <property type="project" value="UniProtKB-KW"/>
</dbReference>
<dbReference type="GO" id="GO:0016787">
    <property type="term" value="F:hydrolase activity"/>
    <property type="evidence" value="ECO:0007669"/>
    <property type="project" value="UniProtKB-KW"/>
</dbReference>
<accession>A0A1T5LPN8</accession>
<evidence type="ECO:0000259" key="2">
    <source>
        <dbReference type="PROSITE" id="PS51192"/>
    </source>
</evidence>
<evidence type="ECO:0000256" key="1">
    <source>
        <dbReference type="ARBA" id="ARBA00022801"/>
    </source>
</evidence>
<protein>
    <submittedName>
        <fullName evidence="4">Helicase conserved C-terminal domain-containing protein</fullName>
    </submittedName>
</protein>
<dbReference type="GO" id="GO:0005524">
    <property type="term" value="F:ATP binding"/>
    <property type="evidence" value="ECO:0007669"/>
    <property type="project" value="InterPro"/>
</dbReference>
<dbReference type="PROSITE" id="PS51194">
    <property type="entry name" value="HELICASE_CTER"/>
    <property type="match status" value="1"/>
</dbReference>
<dbReference type="PANTHER" id="PTHR45766">
    <property type="entry name" value="DNA ANNEALING HELICASE AND ENDONUCLEASE ZRANB3 FAMILY MEMBER"/>
    <property type="match status" value="1"/>
</dbReference>
<keyword evidence="5" id="KW-1185">Reference proteome</keyword>
<dbReference type="InterPro" id="IPR014001">
    <property type="entry name" value="Helicase_ATP-bd"/>
</dbReference>
<keyword evidence="4" id="KW-0547">Nucleotide-binding</keyword>
<sequence>MREAGDYPRLVAAEPPIPVEEPVAPGREARALVARHAGRRDGARAILDHLDAAVVTVAAWVRDDERRRVREELERVDTARLGETTDRNLRLSAVQAAGYLTAADLLDVGPRDLAALPGVGETTARGVVAAVGQLAEAAVALHPLRIGIDRAGLPTPAGADRLLASLHRVMRLRPLVAPHRTALTDYAASVAAALPVAARARHLARWWTARASTRRAAREALASLRAWDRSGFGTHLDVTLATLAAGVEEPDPGVLALAADFEKRSAEYYAVLVDIVPQAQDALAARGLLPQDLVDRVEARPLDVGAMRVPLRGYQEFGARFVLNQGRALLGDEMGLGKTVQALAVMAHLTAQGEGRFLVVCPASLLANWAREVEDRTSLTSHRMHGEGRAGAIAAWESRGGVGLTTFEGLAHVPDVGDVALVVVDEAHYVKNPRTRRSRAVGRWARRVWRVLFLTGTPMDNRLEDFLELVRMLQPDLVAQLPGHLGLLGPDAFRRVVAPVYLRRNQEDVLVELPEIIAADDWVDLTAADDRAYRDAVAAGNLMAMRRAAWVAGADGDFRACAKLTRLLEIVDEARDEGRGVVVFSTFRDVLDTVVTVLGSRGVPVHGPLTGDVPVAERMGLVDGFVSDDDAPVLVAQIAVGGTGLNLQAASVVVLCEPQLTPAAEDQAVARLHRMGQVRTVRAHRLLAEDGVDERVVELLAGKQKVFDEYVRTSSVAAAAVSAVDVTVGALARDVVAWEQARLGYGPCWDGLDDDGGDGGGLGETAVS</sequence>
<dbReference type="SMART" id="SM00490">
    <property type="entry name" value="HELICc"/>
    <property type="match status" value="1"/>
</dbReference>
<dbReference type="PANTHER" id="PTHR45766:SF6">
    <property type="entry name" value="SWI_SNF-RELATED MATRIX-ASSOCIATED ACTIN-DEPENDENT REGULATOR OF CHROMATIN SUBFAMILY A-LIKE PROTEIN 1"/>
    <property type="match status" value="1"/>
</dbReference>
<dbReference type="SUPFAM" id="SSF52540">
    <property type="entry name" value="P-loop containing nucleoside triphosphate hydrolases"/>
    <property type="match status" value="2"/>
</dbReference>
<dbReference type="InterPro" id="IPR049730">
    <property type="entry name" value="SNF2/RAD54-like_C"/>
</dbReference>
<gene>
    <name evidence="4" type="ORF">SAMN04324258_3688</name>
</gene>
<dbReference type="InterPro" id="IPR038718">
    <property type="entry name" value="SNF2-like_sf"/>
</dbReference>
<keyword evidence="4" id="KW-0347">Helicase</keyword>
<organism evidence="4 5">
    <name type="scientific">Krasilnikoviella flava</name>
    <dbReference type="NCBI Taxonomy" id="526729"/>
    <lineage>
        <taxon>Bacteria</taxon>
        <taxon>Bacillati</taxon>
        <taxon>Actinomycetota</taxon>
        <taxon>Actinomycetes</taxon>
        <taxon>Micrococcales</taxon>
        <taxon>Promicromonosporaceae</taxon>
        <taxon>Krasilnikoviella</taxon>
    </lineage>
</organism>
<evidence type="ECO:0000313" key="5">
    <source>
        <dbReference type="Proteomes" id="UP000189777"/>
    </source>
</evidence>
<dbReference type="Gene3D" id="3.40.50.10810">
    <property type="entry name" value="Tandem AAA-ATPase domain"/>
    <property type="match status" value="1"/>
</dbReference>
<reference evidence="4 5" key="1">
    <citation type="submission" date="2017-02" db="EMBL/GenBank/DDBJ databases">
        <authorList>
            <person name="Peterson S.W."/>
        </authorList>
    </citation>
    <scope>NUCLEOTIDE SEQUENCE [LARGE SCALE GENOMIC DNA]</scope>
    <source>
        <strain evidence="4 5">DSM 21481</strain>
    </source>
</reference>
<dbReference type="Pfam" id="PF00271">
    <property type="entry name" value="Helicase_C"/>
    <property type="match status" value="1"/>
</dbReference>
<dbReference type="EMBL" id="FUZQ01000007">
    <property type="protein sequence ID" value="SKC77884.1"/>
    <property type="molecule type" value="Genomic_DNA"/>
</dbReference>
<keyword evidence="4" id="KW-0067">ATP-binding</keyword>
<dbReference type="PROSITE" id="PS51192">
    <property type="entry name" value="HELICASE_ATP_BIND_1"/>
    <property type="match status" value="1"/>
</dbReference>
<dbReference type="GO" id="GO:0031297">
    <property type="term" value="P:replication fork processing"/>
    <property type="evidence" value="ECO:0007669"/>
    <property type="project" value="TreeGrafter"/>
</dbReference>
<dbReference type="InterPro" id="IPR027417">
    <property type="entry name" value="P-loop_NTPase"/>
</dbReference>
<dbReference type="Pfam" id="PF00176">
    <property type="entry name" value="SNF2-rel_dom"/>
    <property type="match status" value="1"/>
</dbReference>
<dbReference type="InterPro" id="IPR000330">
    <property type="entry name" value="SNF2_N"/>
</dbReference>
<feature type="domain" description="Helicase ATP-binding" evidence="2">
    <location>
        <begin position="319"/>
        <end position="476"/>
    </location>
</feature>
<dbReference type="STRING" id="526729.SAMN04324258_3688"/>
<evidence type="ECO:0000259" key="3">
    <source>
        <dbReference type="PROSITE" id="PS51194"/>
    </source>
</evidence>
<evidence type="ECO:0000313" key="4">
    <source>
        <dbReference type="EMBL" id="SKC77884.1"/>
    </source>
</evidence>
<dbReference type="SMART" id="SM00487">
    <property type="entry name" value="DEXDc"/>
    <property type="match status" value="1"/>
</dbReference>
<dbReference type="InterPro" id="IPR001650">
    <property type="entry name" value="Helicase_C-like"/>
</dbReference>
<dbReference type="CDD" id="cd17919">
    <property type="entry name" value="DEXHc_Snf"/>
    <property type="match status" value="1"/>
</dbReference>
<dbReference type="GO" id="GO:0006281">
    <property type="term" value="P:DNA repair"/>
    <property type="evidence" value="ECO:0007669"/>
    <property type="project" value="TreeGrafter"/>
</dbReference>